<feature type="region of interest" description="Disordered" evidence="1">
    <location>
        <begin position="264"/>
        <end position="314"/>
    </location>
</feature>
<accession>A0A9X0DLU5</accession>
<sequence>MSHQAPELATRSARLPPQLTQSICLRCAKRIANYDSRKVLPDGEVISEECFFPKGVDLSCAECTRKKKTCDAPPEIFHSAINRMLRLRREWEAAPAGSPEEAAVRRSLNSRQLNFTRRVEAFLRKQKKHGLKREPRDTKEAVLALNVQVEKGVKLLETGVDLFRYFLEQNSVDKLASEAKLEDTSSEEDSSDAAPARSKSSKSFRAPAKRASRKSAKGKTKDTRNTGDHVVKEEWTAPPSIFKTKKIGEVRKLVPAKRKISELVEPLDDDDEDIEPTGGGKPSAPKKSKKEKTKTSIVVNIPSSPSKSFGTLSTIPEPSVVPSAKRQEASVPLTKSSVPIMGKEATGDGDLLNFSSPDTVSNIPVVNEPVGPRLRAVDSSLSGMRISQVTRRNPVVEEHIRRMFHQSAEPDTDENSDNIGEDGLLKIEVRERRKRERYMAKEN</sequence>
<feature type="compositionally biased region" description="Polar residues" evidence="1">
    <location>
        <begin position="297"/>
        <end position="314"/>
    </location>
</feature>
<evidence type="ECO:0000256" key="1">
    <source>
        <dbReference type="SAM" id="MobiDB-lite"/>
    </source>
</evidence>
<dbReference type="Proteomes" id="UP001152300">
    <property type="component" value="Unassembled WGS sequence"/>
</dbReference>
<comment type="caution">
    <text evidence="2">The sequence shown here is derived from an EMBL/GenBank/DDBJ whole genome shotgun (WGS) entry which is preliminary data.</text>
</comment>
<feature type="compositionally biased region" description="Acidic residues" evidence="1">
    <location>
        <begin position="265"/>
        <end position="275"/>
    </location>
</feature>
<feature type="compositionally biased region" description="Basic residues" evidence="1">
    <location>
        <begin position="199"/>
        <end position="218"/>
    </location>
</feature>
<protein>
    <submittedName>
        <fullName evidence="2">Uncharacterized protein</fullName>
    </submittedName>
</protein>
<organism evidence="2 3">
    <name type="scientific">Sclerotinia nivalis</name>
    <dbReference type="NCBI Taxonomy" id="352851"/>
    <lineage>
        <taxon>Eukaryota</taxon>
        <taxon>Fungi</taxon>
        <taxon>Dikarya</taxon>
        <taxon>Ascomycota</taxon>
        <taxon>Pezizomycotina</taxon>
        <taxon>Leotiomycetes</taxon>
        <taxon>Helotiales</taxon>
        <taxon>Sclerotiniaceae</taxon>
        <taxon>Sclerotinia</taxon>
    </lineage>
</organism>
<feature type="compositionally biased region" description="Basic and acidic residues" evidence="1">
    <location>
        <begin position="219"/>
        <end position="232"/>
    </location>
</feature>
<evidence type="ECO:0000313" key="3">
    <source>
        <dbReference type="Proteomes" id="UP001152300"/>
    </source>
</evidence>
<reference evidence="2" key="1">
    <citation type="submission" date="2022-11" db="EMBL/GenBank/DDBJ databases">
        <title>Genome Resource of Sclerotinia nivalis Strain SnTB1, a Plant Pathogen Isolated from American Ginseng.</title>
        <authorList>
            <person name="Fan S."/>
        </authorList>
    </citation>
    <scope>NUCLEOTIDE SEQUENCE</scope>
    <source>
        <strain evidence="2">SnTB1</strain>
    </source>
</reference>
<name>A0A9X0DLU5_9HELO</name>
<feature type="region of interest" description="Disordered" evidence="1">
    <location>
        <begin position="404"/>
        <end position="423"/>
    </location>
</feature>
<dbReference type="AlphaFoldDB" id="A0A9X0DLU5"/>
<evidence type="ECO:0000313" key="2">
    <source>
        <dbReference type="EMBL" id="KAJ8066990.1"/>
    </source>
</evidence>
<feature type="region of interest" description="Disordered" evidence="1">
    <location>
        <begin position="177"/>
        <end position="232"/>
    </location>
</feature>
<proteinExistence type="predicted"/>
<feature type="compositionally biased region" description="Acidic residues" evidence="1">
    <location>
        <begin position="410"/>
        <end position="420"/>
    </location>
</feature>
<dbReference type="EMBL" id="JAPEIS010000004">
    <property type="protein sequence ID" value="KAJ8066990.1"/>
    <property type="molecule type" value="Genomic_DNA"/>
</dbReference>
<gene>
    <name evidence="2" type="ORF">OCU04_004369</name>
</gene>
<keyword evidence="3" id="KW-1185">Reference proteome</keyword>